<dbReference type="Pfam" id="PF04686">
    <property type="entry name" value="SsgA"/>
    <property type="match status" value="1"/>
</dbReference>
<evidence type="ECO:0000256" key="1">
    <source>
        <dbReference type="ARBA" id="ARBA00022618"/>
    </source>
</evidence>
<dbReference type="GO" id="GO:0051301">
    <property type="term" value="P:cell division"/>
    <property type="evidence" value="ECO:0007669"/>
    <property type="project" value="UniProtKB-KW"/>
</dbReference>
<keyword evidence="1" id="KW-0132">Cell division</keyword>
<reference evidence="3" key="1">
    <citation type="submission" date="2020-05" db="EMBL/GenBank/DDBJ databases">
        <authorList>
            <person name="Chiriac C."/>
            <person name="Salcher M."/>
            <person name="Ghai R."/>
            <person name="Kavagutti S V."/>
        </authorList>
    </citation>
    <scope>NUCLEOTIDE SEQUENCE</scope>
</reference>
<evidence type="ECO:0000313" key="3">
    <source>
        <dbReference type="EMBL" id="CAB4880233.1"/>
    </source>
</evidence>
<keyword evidence="2" id="KW-0131">Cell cycle</keyword>
<organism evidence="3">
    <name type="scientific">freshwater metagenome</name>
    <dbReference type="NCBI Taxonomy" id="449393"/>
    <lineage>
        <taxon>unclassified sequences</taxon>
        <taxon>metagenomes</taxon>
        <taxon>ecological metagenomes</taxon>
    </lineage>
</organism>
<gene>
    <name evidence="3" type="ORF">UFOPK3401_01382</name>
</gene>
<name>A0A6J7EKT3_9ZZZZ</name>
<accession>A0A6J7EKT3</accession>
<dbReference type="Gene3D" id="2.30.31.20">
    <property type="entry name" value="Sporulation-specific cell division protein SsgB"/>
    <property type="match status" value="1"/>
</dbReference>
<dbReference type="InterPro" id="IPR038658">
    <property type="entry name" value="SsgB_sf"/>
</dbReference>
<evidence type="ECO:0000256" key="2">
    <source>
        <dbReference type="ARBA" id="ARBA00023306"/>
    </source>
</evidence>
<sequence length="136" mass="14770">MSTQASLSQDLDVLLVVDNEPALPVRTKVAYAGEDPLAVTMTFMAADHGVRWTIARDLLWDGMKTPVGDGDVHVEPHEDGVHLLLHTPGGTAHFAIDVVDLARFLDKTNTIVERGREDAVLDNDLDRTIAELFGAA</sequence>
<dbReference type="AlphaFoldDB" id="A0A6J7EKT3"/>
<protein>
    <submittedName>
        <fullName evidence="3">Unannotated protein</fullName>
    </submittedName>
</protein>
<dbReference type="EMBL" id="CAFBLM010000086">
    <property type="protein sequence ID" value="CAB4880233.1"/>
    <property type="molecule type" value="Genomic_DNA"/>
</dbReference>
<proteinExistence type="predicted"/>
<dbReference type="InterPro" id="IPR006776">
    <property type="entry name" value="SsgB"/>
</dbReference>